<dbReference type="SUPFAM" id="SSF52980">
    <property type="entry name" value="Restriction endonuclease-like"/>
    <property type="match status" value="1"/>
</dbReference>
<dbReference type="Pfam" id="PF00580">
    <property type="entry name" value="UvrD-helicase"/>
    <property type="match status" value="1"/>
</dbReference>
<comment type="domain">
    <text evidence="15">The C-terminal domain has nuclease activity and interacts with RecD. It interacts with RecA, facilitating its loading onto ssDNA.</text>
</comment>
<feature type="region of interest" description="DNA-binding and helicase activity, interacts with RecC" evidence="15">
    <location>
        <begin position="1"/>
        <end position="881"/>
    </location>
</feature>
<evidence type="ECO:0000256" key="16">
    <source>
        <dbReference type="PROSITE-ProRule" id="PRU00560"/>
    </source>
</evidence>
<keyword evidence="4 15" id="KW-0227">DNA damage</keyword>
<dbReference type="InterPro" id="IPR038726">
    <property type="entry name" value="PDDEXK_AddAB-type"/>
</dbReference>
<evidence type="ECO:0000256" key="12">
    <source>
        <dbReference type="ARBA" id="ARBA00023235"/>
    </source>
</evidence>
<dbReference type="PROSITE" id="PS51217">
    <property type="entry name" value="UVRD_HELICASE_CTER"/>
    <property type="match status" value="1"/>
</dbReference>
<evidence type="ECO:0000256" key="7">
    <source>
        <dbReference type="ARBA" id="ARBA00022839"/>
    </source>
</evidence>
<evidence type="ECO:0000256" key="15">
    <source>
        <dbReference type="HAMAP-Rule" id="MF_01485"/>
    </source>
</evidence>
<organism evidence="19 20">
    <name type="scientific">Noviherbaspirillum suwonense</name>
    <dbReference type="NCBI Taxonomy" id="1224511"/>
    <lineage>
        <taxon>Bacteria</taxon>
        <taxon>Pseudomonadati</taxon>
        <taxon>Pseudomonadota</taxon>
        <taxon>Betaproteobacteria</taxon>
        <taxon>Burkholderiales</taxon>
        <taxon>Oxalobacteraceae</taxon>
        <taxon>Noviherbaspirillum</taxon>
    </lineage>
</organism>
<evidence type="ECO:0000256" key="2">
    <source>
        <dbReference type="ARBA" id="ARBA00022723"/>
    </source>
</evidence>
<evidence type="ECO:0000256" key="11">
    <source>
        <dbReference type="ARBA" id="ARBA00023204"/>
    </source>
</evidence>
<evidence type="ECO:0000256" key="5">
    <source>
        <dbReference type="ARBA" id="ARBA00022801"/>
    </source>
</evidence>
<keyword evidence="20" id="KW-1185">Reference proteome</keyword>
<dbReference type="PANTHER" id="PTHR11070">
    <property type="entry name" value="UVRD / RECB / PCRA DNA HELICASE FAMILY MEMBER"/>
    <property type="match status" value="1"/>
</dbReference>
<keyword evidence="1 15" id="KW-0540">Nuclease</keyword>
<keyword evidence="3 15" id="KW-0547">Nucleotide-binding</keyword>
<comment type="caution">
    <text evidence="19">The sequence shown here is derived from an EMBL/GenBank/DDBJ whole genome shotgun (WGS) entry which is preliminary data.</text>
</comment>
<dbReference type="Pfam" id="PF12705">
    <property type="entry name" value="PDDEXK_1"/>
    <property type="match status" value="1"/>
</dbReference>
<comment type="catalytic activity">
    <reaction evidence="15">
        <text>Exonucleolytic cleavage (in the presence of ATP) in either 5'- to 3'- or 3'- to 5'-direction to yield 5'-phosphooligonucleotides.</text>
        <dbReference type="EC" id="3.1.11.5"/>
    </reaction>
</comment>
<dbReference type="InterPro" id="IPR027417">
    <property type="entry name" value="P-loop_NTPase"/>
</dbReference>
<dbReference type="InterPro" id="IPR014016">
    <property type="entry name" value="UvrD-like_ATP-bd"/>
</dbReference>
<keyword evidence="10 15" id="KW-0238">DNA-binding</keyword>
<feature type="binding site" evidence="15">
    <location>
        <position position="1123"/>
    </location>
    <ligand>
        <name>Mg(2+)</name>
        <dbReference type="ChEBI" id="CHEBI:18420"/>
    </ligand>
</feature>
<dbReference type="Gene3D" id="3.90.320.10">
    <property type="match status" value="1"/>
</dbReference>
<dbReference type="HAMAP" id="MF_01485">
    <property type="entry name" value="RecB"/>
    <property type="match status" value="1"/>
</dbReference>
<comment type="subunit">
    <text evidence="15">Heterotrimer of RecB, RecC and RecD. All subunits contribute to DNA-binding. Interacts with RecA.</text>
</comment>
<comment type="cofactor">
    <cofactor evidence="15">
        <name>Mg(2+)</name>
        <dbReference type="ChEBI" id="CHEBI:18420"/>
    </cofactor>
    <text evidence="15">Binds 1 Mg(2+) ion per subunit.</text>
</comment>
<comment type="catalytic activity">
    <reaction evidence="13 15">
        <text>Couples ATP hydrolysis with the unwinding of duplex DNA by translocating in the 3'-5' direction.</text>
        <dbReference type="EC" id="5.6.2.4"/>
    </reaction>
</comment>
<proteinExistence type="inferred from homology"/>
<reference evidence="19 20" key="1">
    <citation type="submission" date="2017-05" db="EMBL/GenBank/DDBJ databases">
        <authorList>
            <person name="Varghese N."/>
            <person name="Submissions S."/>
        </authorList>
    </citation>
    <scope>NUCLEOTIDE SEQUENCE [LARGE SCALE GENOMIC DNA]</scope>
    <source>
        <strain evidence="19 20">DSM 26001</strain>
    </source>
</reference>
<keyword evidence="9 15" id="KW-0460">Magnesium</keyword>
<accession>A0ABY1QWF5</accession>
<dbReference type="EC" id="3.1.11.5" evidence="15"/>
<feature type="active site" description="For nuclease activity" evidence="15">
    <location>
        <position position="1123"/>
    </location>
</feature>
<comment type="catalytic activity">
    <reaction evidence="14 15">
        <text>ATP + H2O = ADP + phosphate + H(+)</text>
        <dbReference type="Rhea" id="RHEA:13065"/>
        <dbReference type="ChEBI" id="CHEBI:15377"/>
        <dbReference type="ChEBI" id="CHEBI:15378"/>
        <dbReference type="ChEBI" id="CHEBI:30616"/>
        <dbReference type="ChEBI" id="CHEBI:43474"/>
        <dbReference type="ChEBI" id="CHEBI:456216"/>
        <dbReference type="EC" id="5.6.2.4"/>
    </reaction>
</comment>
<gene>
    <name evidence="15" type="primary">recB</name>
    <name evidence="19" type="ORF">SAMN06295970_1326</name>
</gene>
<dbReference type="Gene3D" id="1.10.486.10">
    <property type="entry name" value="PCRA, domain 4"/>
    <property type="match status" value="1"/>
</dbReference>
<evidence type="ECO:0000256" key="1">
    <source>
        <dbReference type="ARBA" id="ARBA00022722"/>
    </source>
</evidence>
<keyword evidence="2 15" id="KW-0479">Metal-binding</keyword>
<comment type="domain">
    <text evidence="15">The N-terminal DNA-binding domain is a ssDNA-dependent ATPase and has ATP-dependent 3'-5' helicase function. This domain interacts with RecC.</text>
</comment>
<dbReference type="InterPro" id="IPR011604">
    <property type="entry name" value="PDDEXK-like_dom_sf"/>
</dbReference>
<dbReference type="GO" id="GO:0004386">
    <property type="term" value="F:helicase activity"/>
    <property type="evidence" value="ECO:0007669"/>
    <property type="project" value="UniProtKB-KW"/>
</dbReference>
<dbReference type="RefSeq" id="WP_283445300.1">
    <property type="nucleotide sequence ID" value="NZ_FXUL01000032.1"/>
</dbReference>
<evidence type="ECO:0000256" key="9">
    <source>
        <dbReference type="ARBA" id="ARBA00022842"/>
    </source>
</evidence>
<name>A0ABY1QWF5_9BURK</name>
<evidence type="ECO:0000313" key="20">
    <source>
        <dbReference type="Proteomes" id="UP001158049"/>
    </source>
</evidence>
<evidence type="ECO:0000256" key="6">
    <source>
        <dbReference type="ARBA" id="ARBA00022806"/>
    </source>
</evidence>
<dbReference type="PANTHER" id="PTHR11070:SF23">
    <property type="entry name" value="RECBCD ENZYME SUBUNIT RECB"/>
    <property type="match status" value="1"/>
</dbReference>
<feature type="region of interest" description="Nuclease activity, interacts with RecD and RecA" evidence="15">
    <location>
        <begin position="938"/>
        <end position="1225"/>
    </location>
</feature>
<evidence type="ECO:0000259" key="17">
    <source>
        <dbReference type="PROSITE" id="PS51198"/>
    </source>
</evidence>
<feature type="binding site" evidence="15">
    <location>
        <position position="997"/>
    </location>
    <ligand>
        <name>Mg(2+)</name>
        <dbReference type="ChEBI" id="CHEBI:18420"/>
    </ligand>
</feature>
<dbReference type="SUPFAM" id="SSF52540">
    <property type="entry name" value="P-loop containing nucleoside triphosphate hydrolases"/>
    <property type="match status" value="1"/>
</dbReference>
<comment type="miscellaneous">
    <text evidence="15">In the RecBCD complex, RecB has a slow 3'-5' helicase, an exonuclease activity and loads RecA onto ssDNA, RecD has a fast 5'-3' helicase activity, while RecC stimulates the ATPase and processivity of the RecB helicase and contributes to recognition of the Chi site.</text>
</comment>
<feature type="domain" description="UvrD-like helicase C-terminal" evidence="18">
    <location>
        <begin position="486"/>
        <end position="786"/>
    </location>
</feature>
<dbReference type="CDD" id="cd22352">
    <property type="entry name" value="RecB_C-like"/>
    <property type="match status" value="1"/>
</dbReference>
<keyword evidence="6 15" id="KW-0347">Helicase</keyword>
<dbReference type="Gene3D" id="3.40.50.300">
    <property type="entry name" value="P-loop containing nucleotide triphosphate hydrolases"/>
    <property type="match status" value="2"/>
</dbReference>
<keyword evidence="5 15" id="KW-0378">Hydrolase</keyword>
<dbReference type="PROSITE" id="PS51198">
    <property type="entry name" value="UVRD_HELICASE_ATP_BIND"/>
    <property type="match status" value="1"/>
</dbReference>
<keyword evidence="11 15" id="KW-0234">DNA repair</keyword>
<keyword evidence="7 15" id="KW-0269">Exonuclease</keyword>
<feature type="binding site" evidence="15">
    <location>
        <position position="1110"/>
    </location>
    <ligand>
        <name>Mg(2+)</name>
        <dbReference type="ChEBI" id="CHEBI:18420"/>
    </ligand>
</feature>
<feature type="domain" description="UvrD-like helicase ATP-binding" evidence="17">
    <location>
        <begin position="1"/>
        <end position="478"/>
    </location>
</feature>
<evidence type="ECO:0000256" key="13">
    <source>
        <dbReference type="ARBA" id="ARBA00034617"/>
    </source>
</evidence>
<evidence type="ECO:0000259" key="18">
    <source>
        <dbReference type="PROSITE" id="PS51217"/>
    </source>
</evidence>
<keyword evidence="8 15" id="KW-0067">ATP-binding</keyword>
<keyword evidence="12 15" id="KW-0413">Isomerase</keyword>
<dbReference type="InterPro" id="IPR014017">
    <property type="entry name" value="DNA_helicase_UvrD-like_C"/>
</dbReference>
<evidence type="ECO:0000256" key="3">
    <source>
        <dbReference type="ARBA" id="ARBA00022741"/>
    </source>
</evidence>
<evidence type="ECO:0000256" key="10">
    <source>
        <dbReference type="ARBA" id="ARBA00023125"/>
    </source>
</evidence>
<dbReference type="Pfam" id="PF13361">
    <property type="entry name" value="UvrD_C"/>
    <property type="match status" value="1"/>
</dbReference>
<dbReference type="Proteomes" id="UP001158049">
    <property type="component" value="Unassembled WGS sequence"/>
</dbReference>
<dbReference type="EC" id="5.6.2.4" evidence="15"/>
<dbReference type="Gene3D" id="1.10.3170.10">
    <property type="entry name" value="Recbcd, chain B, domain 2"/>
    <property type="match status" value="1"/>
</dbReference>
<dbReference type="InterPro" id="IPR004586">
    <property type="entry name" value="RecB"/>
</dbReference>
<comment type="similarity">
    <text evidence="15">Belongs to the helicase family. UvrD subfamily.</text>
</comment>
<evidence type="ECO:0000256" key="4">
    <source>
        <dbReference type="ARBA" id="ARBA00022763"/>
    </source>
</evidence>
<protein>
    <recommendedName>
        <fullName evidence="15">RecBCD enzyme subunit RecB</fullName>
        <ecNumber evidence="15">3.1.11.5</ecNumber>
        <ecNumber evidence="15">5.6.2.4</ecNumber>
    </recommendedName>
    <alternativeName>
        <fullName evidence="15">DNA 3'-5' helicase subunit RecB</fullName>
    </alternativeName>
    <alternativeName>
        <fullName evidence="15">Exonuclease V subunit RecB</fullName>
        <shortName evidence="15">ExoV subunit RecB</shortName>
    </alternativeName>
    <alternativeName>
        <fullName evidence="15">Helicase/nuclease RecBCD subunit RecB</fullName>
    </alternativeName>
</protein>
<evidence type="ECO:0000256" key="8">
    <source>
        <dbReference type="ARBA" id="ARBA00022840"/>
    </source>
</evidence>
<dbReference type="NCBIfam" id="TIGR00609">
    <property type="entry name" value="recB"/>
    <property type="match status" value="1"/>
</dbReference>
<dbReference type="InterPro" id="IPR000212">
    <property type="entry name" value="DNA_helicase_UvrD/REP"/>
</dbReference>
<dbReference type="EMBL" id="FXUL01000032">
    <property type="protein sequence ID" value="SMP79588.1"/>
    <property type="molecule type" value="Genomic_DNA"/>
</dbReference>
<evidence type="ECO:0000313" key="19">
    <source>
        <dbReference type="EMBL" id="SMP79588.1"/>
    </source>
</evidence>
<feature type="binding site" evidence="16">
    <location>
        <begin position="20"/>
        <end position="27"/>
    </location>
    <ligand>
        <name>ATP</name>
        <dbReference type="ChEBI" id="CHEBI:30616"/>
    </ligand>
</feature>
<evidence type="ECO:0000256" key="14">
    <source>
        <dbReference type="ARBA" id="ARBA00048988"/>
    </source>
</evidence>
<comment type="function">
    <text evidence="15">A helicase/nuclease that prepares dsDNA breaks (DSB) for recombinational DNA repair. Binds to DSBs and unwinds DNA via a highly rapid and processive ATP-dependent bidirectional helicase activity. Unwinds dsDNA until it encounters a Chi (crossover hotspot instigator) sequence from the 3' direction. Cuts ssDNA a few nucleotides 3' to the Chi site. The properties and activities of the enzyme are changed at Chi. The Chi-altered holoenzyme produces a long 3'-ssDNA overhang and facilitates RecA-binding to the ssDNA for homologous DNA recombination and repair. Holoenzyme degrades any linearized DNA that is unable to undergo homologous recombination. In the holoenzyme this subunit contributes ATPase, 3'-5' helicase, exonuclease activity and loads RecA onto ssDNA.</text>
</comment>
<sequence length="1225" mass="134288">MSHILDPLTFPLHGTRLIEASAGTGKTYTIAALYVRLVLGHGGDDGFGGALMPAEILVMTFTRAATRELSDRIRARLVEAAACFRDRQQPDAGDQFLQGLLAQYSDPQMRRDAAYKLATAAEAMDDCAVFTIDAWCQRMLREHAFDSGCMFDEEMISSESALRSEALRDYWRQQVYALDRDQIAVLRGVFNDFAGFEKQVRYLVDRAHLICDVPAEDALGSLLDAYKVECDTVLGPLKAAWGAHALAMHGWLMSVLTGTPGAFHASKIKPNKVAEWLDSLTTWAATPAMIDVPGFDASVWKKLSRAGIVDCANAAHKTTIAATVPAVFDLTPQLQQAIQSLQPLDAMLLRHAAVHVARRMAELKQKQRQFGFADMLSRLRVALDAQGGSAEALRERIVQQYPVALVDEFQDTSPDQYSILDALYRVGQGVADRGALFMIGDPKQAIYSFRGADIHSYLAARVATAGRHYRLDTNFRSTAALVEAANHLFSHAESLAGGTGHPAGAFCFRSNGSNQLPFEPVRANGRKETLVAAGGDVKPMTIWVRPEPMKADEYKKHFAGLCAERIVTLLNDAQCGFERRVGAPGFTRLQPADIAVLVRDRYEAAAVRRALQKRGVRSVYLSDKDSVFDSVAARDVLRWLQAVASPFDGALGRAAFATSTARVALAELAATVGDDLAWEARVEMLKSLRQLWQRHGVLPMLRKFIHDLGLPTTLLSQDGGERQLTDLLHLAELLQAASQKLDGEQALIRWLADQIADGSETGDERIQRLESDAELVQVVTVHKSKGLQYPLVFLPFAVSARTAKGGETYYEYTDEQGTRVVAVKGGDEAVEAVNAAIQEEDLRLLYVALTRAEHALWLGATSLSSKDISRSALNYLIHGETKTSSDALLDDICSMTAGQAGIVVEDARREPGNERLRRENPRAPLSTQPEYRGRFERNWSISSYSALGNKLAGMRSPQTPAQDALLQETGDVVPVVAAPPTGWHGLPRGALPGLFMHAQLEWLARDGFAAAYAPDFSEQVLARCRAAGWERHHQSVHDWLLAIVSTPLPAIGVALRDLHGAIPEMEFWLPTEQASVAALDVLCQQLLARETAVPALASSQLHGMLHGFQDLVFEQDGRYWVLDYKASWLGQDDAAYTADAMAASVAANRYDVQGALYLLALHRLLRSRLGATYVPEQHLGGALFFFLRGVGHAGTRGCFHLKPDTAFLDRLDALLRDDDLARKAA</sequence>
<dbReference type="InterPro" id="IPR011335">
    <property type="entry name" value="Restrct_endonuc-II-like"/>
</dbReference>